<dbReference type="eggNOG" id="ENOG502RBQ5">
    <property type="taxonomic scope" value="Eukaryota"/>
</dbReference>
<feature type="region of interest" description="Disordered" evidence="1">
    <location>
        <begin position="894"/>
        <end position="979"/>
    </location>
</feature>
<evidence type="ECO:0000313" key="4">
    <source>
        <dbReference type="Proteomes" id="UP000001861"/>
    </source>
</evidence>
<dbReference type="Proteomes" id="UP000001861">
    <property type="component" value="Unassembled WGS sequence"/>
</dbReference>
<dbReference type="OMA" id="ETIPRRQ"/>
<feature type="compositionally biased region" description="Basic and acidic residues" evidence="1">
    <location>
        <begin position="677"/>
        <end position="688"/>
    </location>
</feature>
<keyword evidence="2" id="KW-0812">Transmembrane</keyword>
<keyword evidence="4" id="KW-1185">Reference proteome</keyword>
<feature type="region of interest" description="Disordered" evidence="1">
    <location>
        <begin position="595"/>
        <end position="800"/>
    </location>
</feature>
<dbReference type="InParanoid" id="A8N7J8"/>
<organism evidence="3 4">
    <name type="scientific">Coprinopsis cinerea (strain Okayama-7 / 130 / ATCC MYA-4618 / FGSC 9003)</name>
    <name type="common">Inky cap fungus</name>
    <name type="synonym">Hormographiella aspergillata</name>
    <dbReference type="NCBI Taxonomy" id="240176"/>
    <lineage>
        <taxon>Eukaryota</taxon>
        <taxon>Fungi</taxon>
        <taxon>Dikarya</taxon>
        <taxon>Basidiomycota</taxon>
        <taxon>Agaricomycotina</taxon>
        <taxon>Agaricomycetes</taxon>
        <taxon>Agaricomycetidae</taxon>
        <taxon>Agaricales</taxon>
        <taxon>Agaricineae</taxon>
        <taxon>Psathyrellaceae</taxon>
        <taxon>Coprinopsis</taxon>
    </lineage>
</organism>
<feature type="region of interest" description="Disordered" evidence="1">
    <location>
        <begin position="168"/>
        <end position="187"/>
    </location>
</feature>
<feature type="region of interest" description="Disordered" evidence="1">
    <location>
        <begin position="441"/>
        <end position="511"/>
    </location>
</feature>
<feature type="transmembrane region" description="Helical" evidence="2">
    <location>
        <begin position="54"/>
        <end position="73"/>
    </location>
</feature>
<proteinExistence type="predicted"/>
<feature type="compositionally biased region" description="Polar residues" evidence="1">
    <location>
        <begin position="823"/>
        <end position="837"/>
    </location>
</feature>
<dbReference type="AlphaFoldDB" id="A8N7J8"/>
<keyword evidence="2" id="KW-0472">Membrane</keyword>
<feature type="transmembrane region" description="Helical" evidence="2">
    <location>
        <begin position="110"/>
        <end position="132"/>
    </location>
</feature>
<dbReference type="VEuPathDB" id="FungiDB:CC1G_02255"/>
<dbReference type="OrthoDB" id="3018289at2759"/>
<evidence type="ECO:0000256" key="2">
    <source>
        <dbReference type="SAM" id="Phobius"/>
    </source>
</evidence>
<feature type="compositionally biased region" description="Low complexity" evidence="1">
    <location>
        <begin position="958"/>
        <end position="967"/>
    </location>
</feature>
<dbReference type="KEGG" id="cci:CC1G_02255"/>
<dbReference type="RefSeq" id="XP_001830804.1">
    <property type="nucleotide sequence ID" value="XM_001830752.1"/>
</dbReference>
<reference evidence="3 4" key="1">
    <citation type="journal article" date="2010" name="Proc. Natl. Acad. Sci. U.S.A.">
        <title>Insights into evolution of multicellular fungi from the assembled chromosomes of the mushroom Coprinopsis cinerea (Coprinus cinereus).</title>
        <authorList>
            <person name="Stajich J.E."/>
            <person name="Wilke S.K."/>
            <person name="Ahren D."/>
            <person name="Au C.H."/>
            <person name="Birren B.W."/>
            <person name="Borodovsky M."/>
            <person name="Burns C."/>
            <person name="Canback B."/>
            <person name="Casselton L.A."/>
            <person name="Cheng C.K."/>
            <person name="Deng J."/>
            <person name="Dietrich F.S."/>
            <person name="Fargo D.C."/>
            <person name="Farman M.L."/>
            <person name="Gathman A.C."/>
            <person name="Goldberg J."/>
            <person name="Guigo R."/>
            <person name="Hoegger P.J."/>
            <person name="Hooker J.B."/>
            <person name="Huggins A."/>
            <person name="James T.Y."/>
            <person name="Kamada T."/>
            <person name="Kilaru S."/>
            <person name="Kodira C."/>
            <person name="Kues U."/>
            <person name="Kupfer D."/>
            <person name="Kwan H.S."/>
            <person name="Lomsadze A."/>
            <person name="Li W."/>
            <person name="Lilly W.W."/>
            <person name="Ma L.J."/>
            <person name="Mackey A.J."/>
            <person name="Manning G."/>
            <person name="Martin F."/>
            <person name="Muraguchi H."/>
            <person name="Natvig D.O."/>
            <person name="Palmerini H."/>
            <person name="Ramesh M.A."/>
            <person name="Rehmeyer C.J."/>
            <person name="Roe B.A."/>
            <person name="Shenoy N."/>
            <person name="Stanke M."/>
            <person name="Ter-Hovhannisyan V."/>
            <person name="Tunlid A."/>
            <person name="Velagapudi R."/>
            <person name="Vision T.J."/>
            <person name="Zeng Q."/>
            <person name="Zolan M.E."/>
            <person name="Pukkila P.J."/>
        </authorList>
    </citation>
    <scope>NUCLEOTIDE SEQUENCE [LARGE SCALE GENOMIC DNA]</scope>
    <source>
        <strain evidence="4">Okayama-7 / 130 / ATCC MYA-4618 / FGSC 9003</strain>
    </source>
</reference>
<feature type="transmembrane region" description="Helical" evidence="2">
    <location>
        <begin position="320"/>
        <end position="343"/>
    </location>
</feature>
<feature type="transmembrane region" description="Helical" evidence="2">
    <location>
        <begin position="144"/>
        <end position="164"/>
    </location>
</feature>
<feature type="transmembrane region" description="Helical" evidence="2">
    <location>
        <begin position="12"/>
        <end position="33"/>
    </location>
</feature>
<accession>A8N7J8</accession>
<feature type="compositionally biased region" description="Low complexity" evidence="1">
    <location>
        <begin position="786"/>
        <end position="800"/>
    </location>
</feature>
<feature type="compositionally biased region" description="Low complexity" evidence="1">
    <location>
        <begin position="464"/>
        <end position="475"/>
    </location>
</feature>
<dbReference type="EMBL" id="AACS02000003">
    <property type="protein sequence ID" value="EAU90868.1"/>
    <property type="molecule type" value="Genomic_DNA"/>
</dbReference>
<name>A8N7J8_COPC7</name>
<feature type="transmembrane region" description="Helical" evidence="2">
    <location>
        <begin position="275"/>
        <end position="300"/>
    </location>
</feature>
<feature type="compositionally biased region" description="Low complexity" evidence="1">
    <location>
        <begin position="623"/>
        <end position="637"/>
    </location>
</feature>
<evidence type="ECO:0000313" key="3">
    <source>
        <dbReference type="EMBL" id="EAU90868.1"/>
    </source>
</evidence>
<feature type="region of interest" description="Disordered" evidence="1">
    <location>
        <begin position="812"/>
        <end position="858"/>
    </location>
</feature>
<protein>
    <submittedName>
        <fullName evidence="3">Uncharacterized protein</fullName>
    </submittedName>
</protein>
<evidence type="ECO:0000256" key="1">
    <source>
        <dbReference type="SAM" id="MobiDB-lite"/>
    </source>
</evidence>
<feature type="compositionally biased region" description="Basic residues" evidence="1">
    <location>
        <begin position="943"/>
        <end position="957"/>
    </location>
</feature>
<gene>
    <name evidence="3" type="ORF">CC1G_02255</name>
</gene>
<feature type="compositionally biased region" description="Polar residues" evidence="1">
    <location>
        <begin position="651"/>
        <end position="674"/>
    </location>
</feature>
<feature type="compositionally biased region" description="Low complexity" evidence="1">
    <location>
        <begin position="694"/>
        <end position="704"/>
    </location>
</feature>
<sequence>MASSAASTVLQAVPPALTFLVPLFALVLLALVLSHRPWHARRGFKTQSSRTEAVVAYIAIGALAVLSTLYGALGLRTALADSHGVGLGMRVGASVLYLSNEYAEVRLKTYWLVLLVIELVCATLVSLVFAAVPRESMSPSVPAALWLAFIGTVIPFLLVAMRVAKQGPNNNAHVTPTEGTRTPSFSGTRLSTIASIEPRSPISSLQSLPCSESGHEKVPSVCSTSDVTFVNHLHPPHHPNRTGLPPRDLEAGTAQVAASPSSLRLRIGNGRSQSLLVFLVASQFAALVAFVLEIVAVNVARSATPNSAPSSATKRSSAYATLQIFRTAVMVLCIIGVMAAFLLHAYNAYLRAPSTIRQSTTTADAALPPAVDLSRMNAITVSLSTTTTTSPPFAANKRRPLGQPCAPSAFNKSAKKFSLGGGFTDIALSAVHRQVVFTNAGPAHHRDGSDEGLYLNSKPAPTLSRQTSSSSCASSFETPMARSVPANSVLMSPEPSPSALPTPVRDSKFDDEENFEPGYAYIYTDKTTVAAEKTAVAQTDPLDVGLPVPFQGQPQGARTTSVASSVYTSPSKPQLSLNNSYNSSAFTNVAVENAFSSSSSPSLSPPQTPMSTPIDIPTSKSFSNPYPTPRSTPTTSSFADSPTLPVLPITPTRTSPHTSQRPHTSCSSKFSLGSRSRFFERPSMETERQPSQCSTPTRSRESTPTPTPTRAPTPGLSLTPFIGVHVRKRDSTSSKSRNHSPSPPSSFMANLKGKAKSLSSKHDSFVQGLEGIRNGLGSSGKTKYPLRSSNSHSSLGLGISSGFKFPQLTRRASELDKGRRNRSSTSINCSPESSNPSVHEVDEGDFMDLRDPFAPPSVAEGGALRIVTREELNIRTGRESRSAYRDEEVFEMDKDGNWSGSLGRSRGQRMSAWGNLPLSQSNPSSPIRRPSSPSATKILSMRPSKHRVDKVKLKSKSSKASSKSEGSSPDRHVPPLEAVSDDIGVFEEALLAQQLLERLGGGL</sequence>
<dbReference type="GeneID" id="6007254"/>
<keyword evidence="2" id="KW-1133">Transmembrane helix</keyword>
<feature type="compositionally biased region" description="Low complexity" evidence="1">
    <location>
        <begin position="915"/>
        <end position="934"/>
    </location>
</feature>
<comment type="caution">
    <text evidence="3">The sequence shown here is derived from an EMBL/GenBank/DDBJ whole genome shotgun (WGS) entry which is preliminary data.</text>
</comment>